<dbReference type="PANTHER" id="PTHR36840">
    <property type="entry name" value="BLL5714 PROTEIN"/>
    <property type="match status" value="1"/>
</dbReference>
<feature type="transmembrane region" description="Helical" evidence="2">
    <location>
        <begin position="245"/>
        <end position="267"/>
    </location>
</feature>
<organism evidence="3 4">
    <name type="scientific">Malassezia vespertilionis</name>
    <dbReference type="NCBI Taxonomy" id="2020962"/>
    <lineage>
        <taxon>Eukaryota</taxon>
        <taxon>Fungi</taxon>
        <taxon>Dikarya</taxon>
        <taxon>Basidiomycota</taxon>
        <taxon>Ustilaginomycotina</taxon>
        <taxon>Malasseziomycetes</taxon>
        <taxon>Malasseziales</taxon>
        <taxon>Malasseziaceae</taxon>
        <taxon>Malassezia</taxon>
    </lineage>
</organism>
<dbReference type="EMBL" id="KZ454993">
    <property type="protein sequence ID" value="PKI82839.1"/>
    <property type="molecule type" value="Genomic_DNA"/>
</dbReference>
<keyword evidence="2" id="KW-1133">Transmembrane helix</keyword>
<feature type="region of interest" description="Disordered" evidence="1">
    <location>
        <begin position="581"/>
        <end position="600"/>
    </location>
</feature>
<sequence length="657" mass="74062">MDQHAECGTKSDYGSQGGDVWHNADPSIEDPNVAGTMLEHAHNKEEHSRNHAIFDAVHKHKKNKPKNEKYLQEHGFDLPVKLSHLSKSPVVRQWIYREHLYREADARLPSRFELFFDLMFVGIAHIVAESASESSSGLNVLKFFLEYFPTFAVWSDVRTFLNVSGTDDIKERLGLLAVMILLTGYSANAGGIQVRHCGTREEMTASDFYCPIPSALEKRAVESNKASPTGYLGSGYWFMDGFNRLIRSAVAFYLVLRLMRILLYLYYGVMLPKFRAAMWTNAVVRVLISAIYLAVLFFHSASAIISLMFVGMFAEMFTPFLTWLFLLVLNRWKRKKGSHLYIPAVSQEHAMERVVQFAIVVVGEMIINSTYTATKATAGVSHMFGRSALAVTCSFMLIWLYYDADSSRTFQHALRRNPLTSLLFSLIHFPLTASLILSSSALKKLIATQEAEGGYLWYWSGSCGVTLLCIGIMGILHRNLDKHRSTVMPRRVRLSARFIVAILVTLLPLMRKHWATLDFLGTCTGMLAFLVLFETCTKIGAVGRRYDEHNAALVRRAKLKPTVESEPSKRDDARKARAQLRAMDAVRRPAPAESTSEHPCYEKEPLGKLTLKRTISWHPYGGLSLAEHGEEDVGMEGELGHMQVKELTSGQRWAFAA</sequence>
<name>A0A2N1J8G3_9BASI</name>
<protein>
    <submittedName>
        <fullName evidence="3">Uncharacterized protein</fullName>
    </submittedName>
</protein>
<evidence type="ECO:0000256" key="2">
    <source>
        <dbReference type="SAM" id="Phobius"/>
    </source>
</evidence>
<gene>
    <name evidence="3" type="ORF">MVES_003301</name>
</gene>
<dbReference type="Proteomes" id="UP000232875">
    <property type="component" value="Unassembled WGS sequence"/>
</dbReference>
<dbReference type="InterPro" id="IPR010640">
    <property type="entry name" value="Low_temperature_requirement_A"/>
</dbReference>
<evidence type="ECO:0000313" key="4">
    <source>
        <dbReference type="Proteomes" id="UP000232875"/>
    </source>
</evidence>
<feature type="transmembrane region" description="Helical" evidence="2">
    <location>
        <begin position="517"/>
        <end position="536"/>
    </location>
</feature>
<evidence type="ECO:0000313" key="3">
    <source>
        <dbReference type="EMBL" id="PKI82839.1"/>
    </source>
</evidence>
<feature type="transmembrane region" description="Helical" evidence="2">
    <location>
        <begin position="383"/>
        <end position="402"/>
    </location>
</feature>
<keyword evidence="2" id="KW-0472">Membrane</keyword>
<dbReference type="OrthoDB" id="191995at2759"/>
<accession>A0A2N1J8G3</accession>
<reference evidence="3 4" key="1">
    <citation type="submission" date="2017-10" db="EMBL/GenBank/DDBJ databases">
        <title>A novel species of cold-tolerant Malassezia isolated from bats.</title>
        <authorList>
            <person name="Lorch J.M."/>
            <person name="Palmer J.M."/>
            <person name="Vanderwolf K.J."/>
            <person name="Schmidt K.Z."/>
            <person name="Verant M.L."/>
            <person name="Weller T.J."/>
            <person name="Blehert D.S."/>
        </authorList>
    </citation>
    <scope>NUCLEOTIDE SEQUENCE [LARGE SCALE GENOMIC DNA]</scope>
    <source>
        <strain evidence="3 4">NWHC:44797-103</strain>
    </source>
</reference>
<feature type="transmembrane region" description="Helical" evidence="2">
    <location>
        <begin position="422"/>
        <end position="442"/>
    </location>
</feature>
<feature type="transmembrane region" description="Helical" evidence="2">
    <location>
        <begin position="304"/>
        <end position="329"/>
    </location>
</feature>
<dbReference type="Pfam" id="PF06772">
    <property type="entry name" value="LtrA"/>
    <property type="match status" value="2"/>
</dbReference>
<proteinExistence type="predicted"/>
<dbReference type="PANTHER" id="PTHR36840:SF1">
    <property type="entry name" value="BLL5714 PROTEIN"/>
    <property type="match status" value="1"/>
</dbReference>
<feature type="transmembrane region" description="Helical" evidence="2">
    <location>
        <begin position="279"/>
        <end position="298"/>
    </location>
</feature>
<feature type="region of interest" description="Disordered" evidence="1">
    <location>
        <begin position="1"/>
        <end position="28"/>
    </location>
</feature>
<keyword evidence="2" id="KW-0812">Transmembrane</keyword>
<dbReference type="AlphaFoldDB" id="A0A2N1J8G3"/>
<keyword evidence="4" id="KW-1185">Reference proteome</keyword>
<dbReference type="STRING" id="2020962.A0A2N1J8G3"/>
<feature type="transmembrane region" description="Helical" evidence="2">
    <location>
        <begin position="454"/>
        <end position="473"/>
    </location>
</feature>
<evidence type="ECO:0000256" key="1">
    <source>
        <dbReference type="SAM" id="MobiDB-lite"/>
    </source>
</evidence>